<dbReference type="AlphaFoldDB" id="A0AAD7SK56"/>
<evidence type="ECO:0000256" key="1">
    <source>
        <dbReference type="SAM" id="Phobius"/>
    </source>
</evidence>
<evidence type="ECO:0000313" key="2">
    <source>
        <dbReference type="EMBL" id="KAJ8404132.1"/>
    </source>
</evidence>
<organism evidence="2 3">
    <name type="scientific">Aldrovandia affinis</name>
    <dbReference type="NCBI Taxonomy" id="143900"/>
    <lineage>
        <taxon>Eukaryota</taxon>
        <taxon>Metazoa</taxon>
        <taxon>Chordata</taxon>
        <taxon>Craniata</taxon>
        <taxon>Vertebrata</taxon>
        <taxon>Euteleostomi</taxon>
        <taxon>Actinopterygii</taxon>
        <taxon>Neopterygii</taxon>
        <taxon>Teleostei</taxon>
        <taxon>Notacanthiformes</taxon>
        <taxon>Halosauridae</taxon>
        <taxon>Aldrovandia</taxon>
    </lineage>
</organism>
<sequence length="121" mass="13682">MPFNQERLPSSHYHKGLIDGLLQRWLSFCQVLPSLQRNSEALLVATGFLVTSLTKAFLAWLLSLAGWPALRRVMVVPNVFHFTMMEPTVLLGTFNALEMFLYPSPDLCLNTILSQRSIESS</sequence>
<dbReference type="EMBL" id="JAINUG010000055">
    <property type="protein sequence ID" value="KAJ8404132.1"/>
    <property type="molecule type" value="Genomic_DNA"/>
</dbReference>
<keyword evidence="3" id="KW-1185">Reference proteome</keyword>
<accession>A0AAD7SK56</accession>
<keyword evidence="1" id="KW-0812">Transmembrane</keyword>
<proteinExistence type="predicted"/>
<keyword evidence="1" id="KW-1133">Transmembrane helix</keyword>
<keyword evidence="1" id="KW-0472">Membrane</keyword>
<comment type="caution">
    <text evidence="2">The sequence shown here is derived from an EMBL/GenBank/DDBJ whole genome shotgun (WGS) entry which is preliminary data.</text>
</comment>
<name>A0AAD7SK56_9TELE</name>
<reference evidence="2" key="1">
    <citation type="journal article" date="2023" name="Science">
        <title>Genome structures resolve the early diversification of teleost fishes.</title>
        <authorList>
            <person name="Parey E."/>
            <person name="Louis A."/>
            <person name="Montfort J."/>
            <person name="Bouchez O."/>
            <person name="Roques C."/>
            <person name="Iampietro C."/>
            <person name="Lluch J."/>
            <person name="Castinel A."/>
            <person name="Donnadieu C."/>
            <person name="Desvignes T."/>
            <person name="Floi Bucao C."/>
            <person name="Jouanno E."/>
            <person name="Wen M."/>
            <person name="Mejri S."/>
            <person name="Dirks R."/>
            <person name="Jansen H."/>
            <person name="Henkel C."/>
            <person name="Chen W.J."/>
            <person name="Zahm M."/>
            <person name="Cabau C."/>
            <person name="Klopp C."/>
            <person name="Thompson A.W."/>
            <person name="Robinson-Rechavi M."/>
            <person name="Braasch I."/>
            <person name="Lecointre G."/>
            <person name="Bobe J."/>
            <person name="Postlethwait J.H."/>
            <person name="Berthelot C."/>
            <person name="Roest Crollius H."/>
            <person name="Guiguen Y."/>
        </authorList>
    </citation>
    <scope>NUCLEOTIDE SEQUENCE</scope>
    <source>
        <strain evidence="2">NC1722</strain>
    </source>
</reference>
<feature type="transmembrane region" description="Helical" evidence="1">
    <location>
        <begin position="41"/>
        <end position="62"/>
    </location>
</feature>
<evidence type="ECO:0000313" key="3">
    <source>
        <dbReference type="Proteomes" id="UP001221898"/>
    </source>
</evidence>
<gene>
    <name evidence="2" type="ORF">AAFF_G00344820</name>
</gene>
<protein>
    <submittedName>
        <fullName evidence="2">Uncharacterized protein</fullName>
    </submittedName>
</protein>
<dbReference type="Proteomes" id="UP001221898">
    <property type="component" value="Unassembled WGS sequence"/>
</dbReference>